<dbReference type="STRING" id="1114924.SAMN05216258_108210"/>
<keyword evidence="4" id="KW-1185">Reference proteome</keyword>
<organism evidence="3 4">
    <name type="scientific">Albimonas pacifica</name>
    <dbReference type="NCBI Taxonomy" id="1114924"/>
    <lineage>
        <taxon>Bacteria</taxon>
        <taxon>Pseudomonadati</taxon>
        <taxon>Pseudomonadota</taxon>
        <taxon>Alphaproteobacteria</taxon>
        <taxon>Rhodobacterales</taxon>
        <taxon>Paracoccaceae</taxon>
        <taxon>Albimonas</taxon>
    </lineage>
</organism>
<evidence type="ECO:0000313" key="4">
    <source>
        <dbReference type="Proteomes" id="UP000199377"/>
    </source>
</evidence>
<reference evidence="3 4" key="1">
    <citation type="submission" date="2016-10" db="EMBL/GenBank/DDBJ databases">
        <authorList>
            <person name="de Groot N.N."/>
        </authorList>
    </citation>
    <scope>NUCLEOTIDE SEQUENCE [LARGE SCALE GENOMIC DNA]</scope>
    <source>
        <strain evidence="3 4">CGMCC 1.11030</strain>
    </source>
</reference>
<keyword evidence="1" id="KW-0175">Coiled coil</keyword>
<dbReference type="EMBL" id="FOQH01000008">
    <property type="protein sequence ID" value="SFI65110.1"/>
    <property type="molecule type" value="Genomic_DNA"/>
</dbReference>
<sequence>MTRRRRWTDRLPRAAAGRPRRAAGLVALVALAVLGGAVLSPWEGAPFGAGPTSAQETGGDAKAKREARAKREAEAREDAARVAREAATPEEVPVFQRPRFQAQLGEIREAFQDGRPVEGDAALQRAVAVWPKMQGLRVALAQLRARQGRLEEAEAQLQAAADAGFRSPEQIVGAQVFAPLQGRPAFQAALASMQGPAPGTARPAPVMIPAPIVDGEAVIAESNSAWSEVDGVVRAAFILPAATGPEPLVMGGDSPEAQALRRLVASGAASGNRGDFYENRDDDHARLPVGVFRQLLRLEHSPAVRAQGFGHGLAEGIAVSLDGEDYPPIFGNSSTAYTGKPYWRSMARLGLTKAGAPKELWREYASNQLYIYPEHKDHDGFYGDVFPANTPYMIVSQGSSGSPHTAMRAVAMMLAALRPDTKAELIRRRMIAPTLQMLWRRGQEGIETDEDYLSAAAHPTVFDPKTAEPLRMIEMANALTPDQIPPLVTLQVLQESQPTPGITLFGDGLSETLFDTPSAIARAFRGTGRTLRLEVAAAARNGPEGRPVAFRWRVLRGDPDKVRVTPAGERGERAQIEVDWHDTVAAPPRGLRSHRVDIAVFAEVEGAPLSAPAFVSVAFPPRQEREYDADGRIRTISYDGAETQAEYADPWLWPERKWRDIYQYDARGNPDGWNRGPTDGYASERYTRHGAAVIASDAQNRPLRARIMAYPLAPTRTGREVLRRGGDHVLDYSYEGPDDLVGYATPNVVAVPETPLRNSTR</sequence>
<dbReference type="OrthoDB" id="175605at2"/>
<evidence type="ECO:0000313" key="3">
    <source>
        <dbReference type="EMBL" id="SFI65110.1"/>
    </source>
</evidence>
<name>A0A1I3JYI4_9RHOB</name>
<dbReference type="AlphaFoldDB" id="A0A1I3JYI4"/>
<dbReference type="Proteomes" id="UP000199377">
    <property type="component" value="Unassembled WGS sequence"/>
</dbReference>
<evidence type="ECO:0008006" key="5">
    <source>
        <dbReference type="Google" id="ProtNLM"/>
    </source>
</evidence>
<dbReference type="InterPro" id="IPR011990">
    <property type="entry name" value="TPR-like_helical_dom_sf"/>
</dbReference>
<protein>
    <recommendedName>
        <fullName evidence="5">Tetratricopeptide repeat-containing protein</fullName>
    </recommendedName>
</protein>
<proteinExistence type="predicted"/>
<evidence type="ECO:0000256" key="2">
    <source>
        <dbReference type="SAM" id="MobiDB-lite"/>
    </source>
</evidence>
<dbReference type="Gene3D" id="1.25.40.10">
    <property type="entry name" value="Tetratricopeptide repeat domain"/>
    <property type="match status" value="1"/>
</dbReference>
<feature type="compositionally biased region" description="Basic and acidic residues" evidence="2">
    <location>
        <begin position="68"/>
        <end position="84"/>
    </location>
</feature>
<feature type="region of interest" description="Disordered" evidence="2">
    <location>
        <begin position="68"/>
        <end position="90"/>
    </location>
</feature>
<feature type="coiled-coil region" evidence="1">
    <location>
        <begin position="133"/>
        <end position="163"/>
    </location>
</feature>
<accession>A0A1I3JYI4</accession>
<evidence type="ECO:0000256" key="1">
    <source>
        <dbReference type="SAM" id="Coils"/>
    </source>
</evidence>
<dbReference type="RefSeq" id="WP_092861929.1">
    <property type="nucleotide sequence ID" value="NZ_FOQH01000008.1"/>
</dbReference>
<gene>
    <name evidence="3" type="ORF">SAMN05216258_108210</name>
</gene>